<feature type="region of interest" description="Disordered" evidence="1">
    <location>
        <begin position="64"/>
        <end position="94"/>
    </location>
</feature>
<evidence type="ECO:0000313" key="3">
    <source>
        <dbReference type="EMBL" id="MEQ2553996.1"/>
    </source>
</evidence>
<keyword evidence="2" id="KW-1133">Transmembrane helix</keyword>
<proteinExistence type="predicted"/>
<evidence type="ECO:0000256" key="2">
    <source>
        <dbReference type="SAM" id="Phobius"/>
    </source>
</evidence>
<keyword evidence="2" id="KW-0812">Transmembrane</keyword>
<organism evidence="3 4">
    <name type="scientific">Lachnospira intestinalis</name>
    <dbReference type="NCBI Taxonomy" id="3133158"/>
    <lineage>
        <taxon>Bacteria</taxon>
        <taxon>Bacillati</taxon>
        <taxon>Bacillota</taxon>
        <taxon>Clostridia</taxon>
        <taxon>Lachnospirales</taxon>
        <taxon>Lachnospiraceae</taxon>
        <taxon>Lachnospira</taxon>
    </lineage>
</organism>
<dbReference type="Proteomes" id="UP001546774">
    <property type="component" value="Unassembled WGS sequence"/>
</dbReference>
<keyword evidence="2" id="KW-0472">Membrane</keyword>
<name>A0ABV1H2S9_9FIRM</name>
<protein>
    <submittedName>
        <fullName evidence="3">Uncharacterized protein</fullName>
    </submittedName>
</protein>
<evidence type="ECO:0000256" key="1">
    <source>
        <dbReference type="SAM" id="MobiDB-lite"/>
    </source>
</evidence>
<feature type="transmembrane region" description="Helical" evidence="2">
    <location>
        <begin position="33"/>
        <end position="55"/>
    </location>
</feature>
<accession>A0ABV1H2S9</accession>
<keyword evidence="4" id="KW-1185">Reference proteome</keyword>
<feature type="compositionally biased region" description="Acidic residues" evidence="1">
    <location>
        <begin position="85"/>
        <end position="94"/>
    </location>
</feature>
<gene>
    <name evidence="3" type="ORF">WMO37_03070</name>
</gene>
<comment type="caution">
    <text evidence="3">The sequence shown here is derived from an EMBL/GenBank/DDBJ whole genome shotgun (WGS) entry which is preliminary data.</text>
</comment>
<evidence type="ECO:0000313" key="4">
    <source>
        <dbReference type="Proteomes" id="UP001546774"/>
    </source>
</evidence>
<feature type="compositionally biased region" description="Acidic residues" evidence="1">
    <location>
        <begin position="64"/>
        <end position="75"/>
    </location>
</feature>
<sequence>MRKFRNIPALVTLLAGFVSSVVMIIQKYSLVHFLWVLVAVMAGFYMAGLLLRVILNKAFKDLETEEEKPSEDEGTAGEGEGTPEQTEEEQQEEK</sequence>
<dbReference type="EMBL" id="JBBMFS010000002">
    <property type="protein sequence ID" value="MEQ2553996.1"/>
    <property type="molecule type" value="Genomic_DNA"/>
</dbReference>
<reference evidence="3" key="1">
    <citation type="submission" date="2024-03" db="EMBL/GenBank/DDBJ databases">
        <title>Human intestinal bacterial collection.</title>
        <authorList>
            <person name="Pauvert C."/>
            <person name="Hitch T.C.A."/>
            <person name="Clavel T."/>
        </authorList>
    </citation>
    <scope>NUCLEOTIDE SEQUENCE [LARGE SCALE GENOMIC DNA]</scope>
    <source>
        <strain evidence="3">CLA-AA-H89B</strain>
    </source>
</reference>